<feature type="region of interest" description="Disordered" evidence="1">
    <location>
        <begin position="38"/>
        <end position="63"/>
    </location>
</feature>
<evidence type="ECO:0000313" key="3">
    <source>
        <dbReference type="Proteomes" id="UP001177670"/>
    </source>
</evidence>
<organism evidence="2 3">
    <name type="scientific">Melipona bicolor</name>
    <dbReference type="NCBI Taxonomy" id="60889"/>
    <lineage>
        <taxon>Eukaryota</taxon>
        <taxon>Metazoa</taxon>
        <taxon>Ecdysozoa</taxon>
        <taxon>Arthropoda</taxon>
        <taxon>Hexapoda</taxon>
        <taxon>Insecta</taxon>
        <taxon>Pterygota</taxon>
        <taxon>Neoptera</taxon>
        <taxon>Endopterygota</taxon>
        <taxon>Hymenoptera</taxon>
        <taxon>Apocrita</taxon>
        <taxon>Aculeata</taxon>
        <taxon>Apoidea</taxon>
        <taxon>Anthophila</taxon>
        <taxon>Apidae</taxon>
        <taxon>Melipona</taxon>
    </lineage>
</organism>
<feature type="region of interest" description="Disordered" evidence="1">
    <location>
        <begin position="1"/>
        <end position="20"/>
    </location>
</feature>
<keyword evidence="3" id="KW-1185">Reference proteome</keyword>
<protein>
    <submittedName>
        <fullName evidence="2">Uncharacterized protein</fullName>
    </submittedName>
</protein>
<sequence length="63" mass="6722">MASTRNAAQVGNNSELSGNESTVYLAKASLVTRSGTPISEALKQSNDEETKQNEITSSMKSMK</sequence>
<evidence type="ECO:0000313" key="2">
    <source>
        <dbReference type="EMBL" id="KAK1120756.1"/>
    </source>
</evidence>
<dbReference type="Proteomes" id="UP001177670">
    <property type="component" value="Unassembled WGS sequence"/>
</dbReference>
<comment type="caution">
    <text evidence="2">The sequence shown here is derived from an EMBL/GenBank/DDBJ whole genome shotgun (WGS) entry which is preliminary data.</text>
</comment>
<reference evidence="2" key="1">
    <citation type="submission" date="2021-10" db="EMBL/GenBank/DDBJ databases">
        <title>Melipona bicolor Genome sequencing and assembly.</title>
        <authorList>
            <person name="Araujo N.S."/>
            <person name="Arias M.C."/>
        </authorList>
    </citation>
    <scope>NUCLEOTIDE SEQUENCE</scope>
    <source>
        <strain evidence="2">USP_2M_L1-L4_2017</strain>
        <tissue evidence="2">Whole body</tissue>
    </source>
</reference>
<evidence type="ECO:0000256" key="1">
    <source>
        <dbReference type="SAM" id="MobiDB-lite"/>
    </source>
</evidence>
<dbReference type="EMBL" id="JAHYIQ010000029">
    <property type="protein sequence ID" value="KAK1120756.1"/>
    <property type="molecule type" value="Genomic_DNA"/>
</dbReference>
<proteinExistence type="predicted"/>
<name>A0AA40FKM1_9HYME</name>
<gene>
    <name evidence="2" type="ORF">K0M31_010960</name>
</gene>
<accession>A0AA40FKM1</accession>
<dbReference type="AlphaFoldDB" id="A0AA40FKM1"/>
<feature type="compositionally biased region" description="Polar residues" evidence="1">
    <location>
        <begin position="53"/>
        <end position="63"/>
    </location>
</feature>